<accession>A0AAE4YHK4</accession>
<feature type="transmembrane region" description="Helical" evidence="1">
    <location>
        <begin position="59"/>
        <end position="81"/>
    </location>
</feature>
<reference evidence="2" key="1">
    <citation type="submission" date="2020-01" db="EMBL/GenBank/DDBJ databases">
        <authorList>
            <person name="Chen W.-M."/>
        </authorList>
    </citation>
    <scope>NUCLEOTIDE SEQUENCE</scope>
    <source>
        <strain evidence="2">CYK-10</strain>
    </source>
</reference>
<organism evidence="2 3">
    <name type="scientific">Stagnihabitans tardus</name>
    <dbReference type="NCBI Taxonomy" id="2699202"/>
    <lineage>
        <taxon>Bacteria</taxon>
        <taxon>Pseudomonadati</taxon>
        <taxon>Pseudomonadota</taxon>
        <taxon>Alphaproteobacteria</taxon>
        <taxon>Rhodobacterales</taxon>
        <taxon>Paracoccaceae</taxon>
        <taxon>Stagnihabitans</taxon>
    </lineage>
</organism>
<evidence type="ECO:0000313" key="3">
    <source>
        <dbReference type="Proteomes" id="UP001193501"/>
    </source>
</evidence>
<keyword evidence="1" id="KW-0812">Transmembrane</keyword>
<gene>
    <name evidence="2" type="ORF">GV832_20350</name>
</gene>
<dbReference type="EMBL" id="JAABNR010000040">
    <property type="protein sequence ID" value="NBZ89940.1"/>
    <property type="molecule type" value="Genomic_DNA"/>
</dbReference>
<feature type="transmembrane region" description="Helical" evidence="1">
    <location>
        <begin position="88"/>
        <end position="109"/>
    </location>
</feature>
<comment type="caution">
    <text evidence="2">The sequence shown here is derived from an EMBL/GenBank/DDBJ whole genome shotgun (WGS) entry which is preliminary data.</text>
</comment>
<keyword evidence="1" id="KW-0472">Membrane</keyword>
<proteinExistence type="predicted"/>
<evidence type="ECO:0000313" key="2">
    <source>
        <dbReference type="EMBL" id="NBZ89940.1"/>
    </source>
</evidence>
<sequence>MTDARFELLQDLLNWSAFFFDPVKDSMFAPHVRGLACLWDLRDQQTGGQEKAALCLRDWLLAVEFDVLTFLGILLLLYIAWTFRRVHGGLSLLITGAGFLVGAAILVALSGSLLPGGALWANRPDIDRVALTAAVIFLFFYLPRLGMGLRALLSSPRVDPRAQDEHRILPSQWATIRRLVENCGGGSRGTSRQLQRTPQEGKIISLNAGWGTGKTFILRYFQLLSVLPRVKMAREAEDLPVNLVVSYYNAWSNQMEADPEFAIVRHLVSDRHVMWPCGWITVPAWRILWRELLSALGGLGKMSFKLSEVSVEGGGGQSRRA</sequence>
<keyword evidence="3" id="KW-1185">Reference proteome</keyword>
<keyword evidence="1" id="KW-1133">Transmembrane helix</keyword>
<dbReference type="Proteomes" id="UP001193501">
    <property type="component" value="Unassembled WGS sequence"/>
</dbReference>
<evidence type="ECO:0000256" key="1">
    <source>
        <dbReference type="SAM" id="Phobius"/>
    </source>
</evidence>
<feature type="transmembrane region" description="Helical" evidence="1">
    <location>
        <begin position="129"/>
        <end position="147"/>
    </location>
</feature>
<dbReference type="AlphaFoldDB" id="A0AAE4YHK4"/>
<name>A0AAE4YHK4_9RHOB</name>
<dbReference type="RefSeq" id="WP_168776728.1">
    <property type="nucleotide sequence ID" value="NZ_JAABNR010000040.1"/>
</dbReference>
<protein>
    <recommendedName>
        <fullName evidence="4">KAP NTPase domain-containing protein</fullName>
    </recommendedName>
</protein>
<evidence type="ECO:0008006" key="4">
    <source>
        <dbReference type="Google" id="ProtNLM"/>
    </source>
</evidence>